<dbReference type="EMBL" id="JACVDC010000074">
    <property type="protein sequence ID" value="MBC9797819.1"/>
    <property type="molecule type" value="Genomic_DNA"/>
</dbReference>
<dbReference type="AlphaFoldDB" id="A0A926JV06"/>
<keyword evidence="2" id="KW-1185">Reference proteome</keyword>
<accession>A0A926JV06</accession>
<organism evidence="1 2">
    <name type="scientific">Sinomicrobium weinanense</name>
    <dbReference type="NCBI Taxonomy" id="2842200"/>
    <lineage>
        <taxon>Bacteria</taxon>
        <taxon>Pseudomonadati</taxon>
        <taxon>Bacteroidota</taxon>
        <taxon>Flavobacteriia</taxon>
        <taxon>Flavobacteriales</taxon>
        <taxon>Flavobacteriaceae</taxon>
        <taxon>Sinomicrobium</taxon>
    </lineage>
</organism>
<evidence type="ECO:0000313" key="1">
    <source>
        <dbReference type="EMBL" id="MBC9797819.1"/>
    </source>
</evidence>
<protein>
    <submittedName>
        <fullName evidence="1">Uncharacterized protein</fullName>
    </submittedName>
</protein>
<reference evidence="1 2" key="1">
    <citation type="submission" date="2020-09" db="EMBL/GenBank/DDBJ databases">
        <title>Sinomicrobium weinanense sp. nov., a halophilic bacteria isolated from saline-alkali soil.</title>
        <authorList>
            <person name="Wu P."/>
            <person name="Ren H."/>
            <person name="Mei Y."/>
            <person name="Liang Y."/>
            <person name="Chen Z."/>
        </authorList>
    </citation>
    <scope>NUCLEOTIDE SEQUENCE [LARGE SCALE GENOMIC DNA]</scope>
    <source>
        <strain evidence="1 2">FJxs</strain>
    </source>
</reference>
<name>A0A926JV06_9FLAO</name>
<comment type="caution">
    <text evidence="1">The sequence shown here is derived from an EMBL/GenBank/DDBJ whole genome shotgun (WGS) entry which is preliminary data.</text>
</comment>
<dbReference type="Proteomes" id="UP000653730">
    <property type="component" value="Unassembled WGS sequence"/>
</dbReference>
<gene>
    <name evidence="1" type="ORF">IBL28_17745</name>
</gene>
<sequence length="69" mass="8056">MRENFEGENTFEEIQSKTGIEKQPLIDIYFNTGAPEPYEFLIIEKAVGKEPGEMMKVCVEKYPVKKRKE</sequence>
<proteinExistence type="predicted"/>
<evidence type="ECO:0000313" key="2">
    <source>
        <dbReference type="Proteomes" id="UP000653730"/>
    </source>
</evidence>